<keyword evidence="4" id="KW-1185">Reference proteome</keyword>
<dbReference type="CDD" id="cd02677">
    <property type="entry name" value="MIT_SNX15"/>
    <property type="match status" value="1"/>
</dbReference>
<dbReference type="Gene3D" id="1.10.510.10">
    <property type="entry name" value="Transferase(Phosphotransferase) domain 1"/>
    <property type="match status" value="2"/>
</dbReference>
<dbReference type="GO" id="GO:0004672">
    <property type="term" value="F:protein kinase activity"/>
    <property type="evidence" value="ECO:0007669"/>
    <property type="project" value="InterPro"/>
</dbReference>
<feature type="region of interest" description="Disordered" evidence="1">
    <location>
        <begin position="251"/>
        <end position="271"/>
    </location>
</feature>
<dbReference type="PANTHER" id="PTHR15508">
    <property type="entry name" value="RIBOSOMAL PROTEIN S6 KINASE"/>
    <property type="match status" value="1"/>
</dbReference>
<evidence type="ECO:0000259" key="2">
    <source>
        <dbReference type="PROSITE" id="PS50011"/>
    </source>
</evidence>
<accession>A0A8D2PS99</accession>
<dbReference type="Gene3D" id="3.30.200.20">
    <property type="entry name" value="Phosphorylase Kinase, domain 1"/>
    <property type="match status" value="1"/>
</dbReference>
<dbReference type="PROSITE" id="PS50011">
    <property type="entry name" value="PROTEIN_KINASE_DOM"/>
    <property type="match status" value="1"/>
</dbReference>
<dbReference type="SMART" id="SM00745">
    <property type="entry name" value="MIT"/>
    <property type="match status" value="1"/>
</dbReference>
<name>A0A8D2PS99_ZOSLA</name>
<dbReference type="AlphaFoldDB" id="A0A8D2PS99"/>
<dbReference type="SUPFAM" id="SSF56112">
    <property type="entry name" value="Protein kinase-like (PK-like)"/>
    <property type="match status" value="1"/>
</dbReference>
<reference evidence="3" key="2">
    <citation type="submission" date="2025-09" db="UniProtKB">
        <authorList>
            <consortium name="Ensembl"/>
        </authorList>
    </citation>
    <scope>IDENTIFICATION</scope>
</reference>
<sequence>GNQEEPGVPWADHDEWQDTHHLNCGSGDEDYQEAFNHYQNGVDVLLRGVQVDPNKERREAVKRKITQYLRRAEEIFNCHLQRAAGANSTATGYSSLRFRPIRTLSSAVENLRRCKVVGVIDKVQIVQDPATGETFILKSLPKSHVETRERQTIIPHGVPFMVKLLCYYVSEDSIFLHLEHVQGETLWSHLRSKYRVQQDCADSNTIQVLRDHGTEDGVGNSQGGSQVSILPVWTGSGLPGSVNYRVLGNTDASLPQEQPPGVSLSSSGKPNVPDPAMWETPWGASLTCGQLSKQPPSGQCRALASHGHNRRVWAVNEEQVQLWAAEILLALEGLHQQGVLCRDLNPRNLLLDTAGRNALHLLPRGGWLPGKSQPGEAETN</sequence>
<dbReference type="InterPro" id="IPR007330">
    <property type="entry name" value="MIT_dom"/>
</dbReference>
<proteinExistence type="predicted"/>
<feature type="domain" description="Protein kinase" evidence="2">
    <location>
        <begin position="78"/>
        <end position="380"/>
    </location>
</feature>
<dbReference type="InterPro" id="IPR036181">
    <property type="entry name" value="MIT_dom_sf"/>
</dbReference>
<dbReference type="Ensembl" id="ENSZLMT00000017178.1">
    <property type="protein sequence ID" value="ENSZLMP00000016712.1"/>
    <property type="gene ID" value="ENSZLMG00000011600.1"/>
</dbReference>
<reference evidence="3" key="1">
    <citation type="submission" date="2025-08" db="UniProtKB">
        <authorList>
            <consortium name="Ensembl"/>
        </authorList>
    </citation>
    <scope>IDENTIFICATION</scope>
</reference>
<dbReference type="InterPro" id="IPR011009">
    <property type="entry name" value="Kinase-like_dom_sf"/>
</dbReference>
<evidence type="ECO:0000256" key="1">
    <source>
        <dbReference type="SAM" id="MobiDB-lite"/>
    </source>
</evidence>
<protein>
    <submittedName>
        <fullName evidence="3">Ribosomal protein S6 kinase like 1</fullName>
    </submittedName>
</protein>
<evidence type="ECO:0000313" key="4">
    <source>
        <dbReference type="Proteomes" id="UP000694401"/>
    </source>
</evidence>
<evidence type="ECO:0000313" key="3">
    <source>
        <dbReference type="Ensembl" id="ENSZLMP00000016712.1"/>
    </source>
</evidence>
<dbReference type="GO" id="GO:0005524">
    <property type="term" value="F:ATP binding"/>
    <property type="evidence" value="ECO:0007669"/>
    <property type="project" value="InterPro"/>
</dbReference>
<dbReference type="PANTHER" id="PTHR15508:SF4">
    <property type="entry name" value="RIBOSOMAL PROTEIN S6 KINASE-LIKE 1"/>
    <property type="match status" value="1"/>
</dbReference>
<dbReference type="Proteomes" id="UP000694401">
    <property type="component" value="Unassembled WGS sequence"/>
</dbReference>
<dbReference type="InterPro" id="IPR000719">
    <property type="entry name" value="Prot_kinase_dom"/>
</dbReference>
<organism evidence="3 4">
    <name type="scientific">Zosterops lateralis melanops</name>
    <dbReference type="NCBI Taxonomy" id="1220523"/>
    <lineage>
        <taxon>Eukaryota</taxon>
        <taxon>Metazoa</taxon>
        <taxon>Chordata</taxon>
        <taxon>Craniata</taxon>
        <taxon>Vertebrata</taxon>
        <taxon>Euteleostomi</taxon>
        <taxon>Archelosauria</taxon>
        <taxon>Archosauria</taxon>
        <taxon>Dinosauria</taxon>
        <taxon>Saurischia</taxon>
        <taxon>Theropoda</taxon>
        <taxon>Coelurosauria</taxon>
        <taxon>Aves</taxon>
        <taxon>Neognathae</taxon>
        <taxon>Neoaves</taxon>
        <taxon>Telluraves</taxon>
        <taxon>Australaves</taxon>
        <taxon>Passeriformes</taxon>
        <taxon>Sylvioidea</taxon>
        <taxon>Zosteropidae</taxon>
        <taxon>Zosterops</taxon>
    </lineage>
</organism>
<dbReference type="Gene3D" id="1.20.58.80">
    <property type="entry name" value="Phosphotransferase system, lactose/cellobiose-type IIA subunit"/>
    <property type="match status" value="1"/>
</dbReference>
<dbReference type="Pfam" id="PF04212">
    <property type="entry name" value="MIT"/>
    <property type="match status" value="1"/>
</dbReference>
<dbReference type="SUPFAM" id="SSF116846">
    <property type="entry name" value="MIT domain"/>
    <property type="match status" value="1"/>
</dbReference>
<dbReference type="InterPro" id="IPR051866">
    <property type="entry name" value="Intracell_Sig-Traffick_Protein"/>
</dbReference>